<dbReference type="EMBL" id="CM039434">
    <property type="protein sequence ID" value="KAI4323222.1"/>
    <property type="molecule type" value="Genomic_DNA"/>
</dbReference>
<reference evidence="1 2" key="1">
    <citation type="journal article" date="2022" name="DNA Res.">
        <title>Chromosomal-level genome assembly of the orchid tree Bauhinia variegata (Leguminosae; Cercidoideae) supports the allotetraploid origin hypothesis of Bauhinia.</title>
        <authorList>
            <person name="Zhong Y."/>
            <person name="Chen Y."/>
            <person name="Zheng D."/>
            <person name="Pang J."/>
            <person name="Liu Y."/>
            <person name="Luo S."/>
            <person name="Meng S."/>
            <person name="Qian L."/>
            <person name="Wei D."/>
            <person name="Dai S."/>
            <person name="Zhou R."/>
        </authorList>
    </citation>
    <scope>NUCLEOTIDE SEQUENCE [LARGE SCALE GENOMIC DNA]</scope>
    <source>
        <strain evidence="1">BV-YZ2020</strain>
    </source>
</reference>
<proteinExistence type="predicted"/>
<sequence>MAGNHLKPGDFMNTSSQLLSENGRYRMVFGHISKNDASGFNYLQICNTDYDYIFEIWIANPNQPISDNSSVFLTVDHSGELKITRQGGEPIILYSSPQATNNTLATLLDNGNFVLQELHSNGSTKRLLWQSFDYPSDILLPGMKLGVNHKTGHSWSLSSWLTNGDPSSASSFTLEWDYKDGELIIRKRELIHWKSGVLNRKTKRFENIPEEAQNGYVYTIVSNEDEDYFSFQTQSGDKEFAYWALLFNGDLNDGNDNFLAMASNCYGYNTDGGCQRWNLPGCRHKGDASSSGPFIQAEAGFRYFVLNRFEVENKAQEQTTRDAMLDLVTFYGPEDANELSKENNGRDIKAWDLWKQGVGLKMLDPSINNSFIPDQVLRCIHIALLCTQECPVDRPPMSDVLSMLTNENAVLPLPNRPAFYFRRRGNVATEYLEKSKTVPENEFSISDLQAR</sequence>
<keyword evidence="2" id="KW-1185">Reference proteome</keyword>
<organism evidence="1 2">
    <name type="scientific">Bauhinia variegata</name>
    <name type="common">Purple orchid tree</name>
    <name type="synonym">Phanera variegata</name>
    <dbReference type="NCBI Taxonomy" id="167791"/>
    <lineage>
        <taxon>Eukaryota</taxon>
        <taxon>Viridiplantae</taxon>
        <taxon>Streptophyta</taxon>
        <taxon>Embryophyta</taxon>
        <taxon>Tracheophyta</taxon>
        <taxon>Spermatophyta</taxon>
        <taxon>Magnoliopsida</taxon>
        <taxon>eudicotyledons</taxon>
        <taxon>Gunneridae</taxon>
        <taxon>Pentapetalae</taxon>
        <taxon>rosids</taxon>
        <taxon>fabids</taxon>
        <taxon>Fabales</taxon>
        <taxon>Fabaceae</taxon>
        <taxon>Cercidoideae</taxon>
        <taxon>Cercideae</taxon>
        <taxon>Bauhiniinae</taxon>
        <taxon>Bauhinia</taxon>
    </lineage>
</organism>
<evidence type="ECO:0000313" key="2">
    <source>
        <dbReference type="Proteomes" id="UP000828941"/>
    </source>
</evidence>
<comment type="caution">
    <text evidence="1">The sequence shown here is derived from an EMBL/GenBank/DDBJ whole genome shotgun (WGS) entry which is preliminary data.</text>
</comment>
<evidence type="ECO:0000313" key="1">
    <source>
        <dbReference type="EMBL" id="KAI4323222.1"/>
    </source>
</evidence>
<protein>
    <submittedName>
        <fullName evidence="1">Uncharacterized protein</fullName>
    </submittedName>
</protein>
<accession>A0ACB9MHX7</accession>
<name>A0ACB9MHX7_BAUVA</name>
<gene>
    <name evidence="1" type="ORF">L6164_022845</name>
</gene>
<dbReference type="Proteomes" id="UP000828941">
    <property type="component" value="Chromosome 9"/>
</dbReference>